<dbReference type="Proteomes" id="UP000509371">
    <property type="component" value="Chromosome"/>
</dbReference>
<evidence type="ECO:0000313" key="2">
    <source>
        <dbReference type="Proteomes" id="UP000509371"/>
    </source>
</evidence>
<protein>
    <submittedName>
        <fullName evidence="1">Uncharacterized protein</fullName>
    </submittedName>
</protein>
<proteinExistence type="predicted"/>
<dbReference type="EMBL" id="CP054301">
    <property type="protein sequence ID" value="QKK81456.1"/>
    <property type="molecule type" value="Genomic_DNA"/>
</dbReference>
<accession>A0A859CXR1</accession>
<organism evidence="1 2">
    <name type="scientific">Marinomonas primoryensis</name>
    <dbReference type="NCBI Taxonomy" id="178399"/>
    <lineage>
        <taxon>Bacteria</taxon>
        <taxon>Pseudomonadati</taxon>
        <taxon>Pseudomonadota</taxon>
        <taxon>Gammaproteobacteria</taxon>
        <taxon>Oceanospirillales</taxon>
        <taxon>Oceanospirillaceae</taxon>
        <taxon>Marinomonas</taxon>
    </lineage>
</organism>
<name>A0A859CXR1_9GAMM</name>
<gene>
    <name evidence="1" type="ORF">MP3633_2729</name>
</gene>
<evidence type="ECO:0000313" key="1">
    <source>
        <dbReference type="EMBL" id="QKK81456.1"/>
    </source>
</evidence>
<dbReference type="KEGG" id="mpri:MP3633_2729"/>
<sequence>MKIIPKYRLNLFTALLNRRFFALMDRYLLGYFSWLHPL</sequence>
<dbReference type="AlphaFoldDB" id="A0A859CXR1"/>
<reference evidence="1 2" key="1">
    <citation type="submission" date="2020-06" db="EMBL/GenBank/DDBJ databases">
        <authorList>
            <person name="Voronona O.L."/>
            <person name="Aksenova E.I."/>
            <person name="Kunda M.S."/>
            <person name="Semenov A.N."/>
            <person name="Ryzhova N."/>
        </authorList>
    </citation>
    <scope>NUCLEOTIDE SEQUENCE [LARGE SCALE GENOMIC DNA]</scope>
    <source>
        <strain evidence="1 2">MPKMM3633</strain>
    </source>
</reference>